<sequence length="136" mass="15606">MKEEEMINKNEEEELKKKQHHLRKEQEEKCGEKGEKSGEKGEKSGEKGVKEDYKKYITKEVKKLTKKFFGSETTTTTKTEENVSFVTDLMMDIPQGPERENFKTTAAELAFVLNLSDKNTPEKLWSLVGVEKGNVS</sequence>
<dbReference type="EMBL" id="CAVMJV010000024">
    <property type="protein sequence ID" value="CAK5073939.1"/>
    <property type="molecule type" value="Genomic_DNA"/>
</dbReference>
<evidence type="ECO:0000313" key="1">
    <source>
        <dbReference type="EMBL" id="CAK5073939.1"/>
    </source>
</evidence>
<gene>
    <name evidence="1" type="ORF">MENTE1834_LOCUS20632</name>
</gene>
<organism evidence="1 2">
    <name type="scientific">Meloidogyne enterolobii</name>
    <name type="common">Root-knot nematode worm</name>
    <name type="synonym">Meloidogyne mayaguensis</name>
    <dbReference type="NCBI Taxonomy" id="390850"/>
    <lineage>
        <taxon>Eukaryota</taxon>
        <taxon>Metazoa</taxon>
        <taxon>Ecdysozoa</taxon>
        <taxon>Nematoda</taxon>
        <taxon>Chromadorea</taxon>
        <taxon>Rhabditida</taxon>
        <taxon>Tylenchina</taxon>
        <taxon>Tylenchomorpha</taxon>
        <taxon>Tylenchoidea</taxon>
        <taxon>Meloidogynidae</taxon>
        <taxon>Meloidogyninae</taxon>
        <taxon>Meloidogyne</taxon>
    </lineage>
</organism>
<proteinExistence type="predicted"/>
<name>A0ACB0Z4N7_MELEN</name>
<accession>A0ACB0Z4N7</accession>
<evidence type="ECO:0000313" key="2">
    <source>
        <dbReference type="Proteomes" id="UP001497535"/>
    </source>
</evidence>
<comment type="caution">
    <text evidence="1">The sequence shown here is derived from an EMBL/GenBank/DDBJ whole genome shotgun (WGS) entry which is preliminary data.</text>
</comment>
<dbReference type="Proteomes" id="UP001497535">
    <property type="component" value="Unassembled WGS sequence"/>
</dbReference>
<reference evidence="1" key="1">
    <citation type="submission" date="2023-11" db="EMBL/GenBank/DDBJ databases">
        <authorList>
            <person name="Poullet M."/>
        </authorList>
    </citation>
    <scope>NUCLEOTIDE SEQUENCE</scope>
    <source>
        <strain evidence="1">E1834</strain>
    </source>
</reference>
<keyword evidence="2" id="KW-1185">Reference proteome</keyword>
<protein>
    <submittedName>
        <fullName evidence="1">Uncharacterized protein</fullName>
    </submittedName>
</protein>